<dbReference type="EMBL" id="CP039291">
    <property type="protein sequence ID" value="QCB94358.1"/>
    <property type="molecule type" value="Genomic_DNA"/>
</dbReference>
<dbReference type="PROSITE" id="PS50928">
    <property type="entry name" value="ABC_TM1"/>
    <property type="match status" value="1"/>
</dbReference>
<comment type="similarity">
    <text evidence="7">Belongs to the binding-protein-dependent transport system permease family.</text>
</comment>
<keyword evidence="6 7" id="KW-0472">Membrane</keyword>
<dbReference type="PANTHER" id="PTHR43163:SF6">
    <property type="entry name" value="DIPEPTIDE TRANSPORT SYSTEM PERMEASE PROTEIN DPPB-RELATED"/>
    <property type="match status" value="1"/>
</dbReference>
<feature type="transmembrane region" description="Helical" evidence="7">
    <location>
        <begin position="228"/>
        <end position="246"/>
    </location>
</feature>
<name>A0A4P7SKS2_9CELL</name>
<keyword evidence="4 7" id="KW-0812">Transmembrane</keyword>
<feature type="transmembrane region" description="Helical" evidence="7">
    <location>
        <begin position="369"/>
        <end position="387"/>
    </location>
</feature>
<evidence type="ECO:0000256" key="3">
    <source>
        <dbReference type="ARBA" id="ARBA00022475"/>
    </source>
</evidence>
<feature type="transmembrane region" description="Helical" evidence="7">
    <location>
        <begin position="197"/>
        <end position="216"/>
    </location>
</feature>
<dbReference type="AlphaFoldDB" id="A0A4P7SKS2"/>
<sequence>MLNFLLRRLAAGLVTLFVALFLMYILVNAAIDPLADLIESTAANKEQLIAQRTEQLDLDVNVVIRFFWWIGALFTGDMGEAWQSGQAVSDQLTRAIGSTIELVSAATVLSLLVGVTVGIVSALRQYSAFDYVIIFFSFLLFSLPSFWVAVLLKQWGAIGFNDFLRDPVIAWPVIIGASLLVGLLWALAIGGTARRRVQVFAIAAAANVALLAYVQLTGWWERPQIGPVLLALLGAGSAFAVAGVFAGLHNRRALYAGLTVVALGVALYFPMQVAFDQMTESHWLTALLALVTVAVGYGIGRLYGGPDWRLSARTGAAVALVMGTLIFVDQVMSVWGPYFDALGGRPIPTFGDRTPNLGGNYWVQVLDSFTHLILPTATLVLIAFASYTRYARSSMLEVMNQDYVRTARAKGLPERLVIVRHGFRNALIPLATIVPIDVITLIGGAVITENVFGRPGMGQLFVRSLDHAEIEPVMAYLLVVASLAIIANIVADLVYAAIDPRIRLDA</sequence>
<evidence type="ECO:0000256" key="6">
    <source>
        <dbReference type="ARBA" id="ARBA00023136"/>
    </source>
</evidence>
<feature type="transmembrane region" description="Helical" evidence="7">
    <location>
        <begin position="283"/>
        <end position="304"/>
    </location>
</feature>
<evidence type="ECO:0000313" key="10">
    <source>
        <dbReference type="Proteomes" id="UP000296469"/>
    </source>
</evidence>
<organism evidence="9 10">
    <name type="scientific">Cellulomonas shaoxiangyii</name>
    <dbReference type="NCBI Taxonomy" id="2566013"/>
    <lineage>
        <taxon>Bacteria</taxon>
        <taxon>Bacillati</taxon>
        <taxon>Actinomycetota</taxon>
        <taxon>Actinomycetes</taxon>
        <taxon>Micrococcales</taxon>
        <taxon>Cellulomonadaceae</taxon>
        <taxon>Cellulomonas</taxon>
    </lineage>
</organism>
<proteinExistence type="inferred from homology"/>
<dbReference type="CDD" id="cd06261">
    <property type="entry name" value="TM_PBP2"/>
    <property type="match status" value="1"/>
</dbReference>
<evidence type="ECO:0000256" key="1">
    <source>
        <dbReference type="ARBA" id="ARBA00004651"/>
    </source>
</evidence>
<dbReference type="InterPro" id="IPR035906">
    <property type="entry name" value="MetI-like_sf"/>
</dbReference>
<evidence type="ECO:0000256" key="4">
    <source>
        <dbReference type="ARBA" id="ARBA00022692"/>
    </source>
</evidence>
<dbReference type="Proteomes" id="UP000296469">
    <property type="component" value="Chromosome"/>
</dbReference>
<dbReference type="KEGG" id="celz:E5225_13130"/>
<feature type="transmembrane region" description="Helical" evidence="7">
    <location>
        <begin position="426"/>
        <end position="447"/>
    </location>
</feature>
<keyword evidence="3" id="KW-1003">Cell membrane</keyword>
<comment type="subcellular location">
    <subcellularLocation>
        <location evidence="1 7">Cell membrane</location>
        <topology evidence="1 7">Multi-pass membrane protein</topology>
    </subcellularLocation>
</comment>
<dbReference type="GO" id="GO:0005886">
    <property type="term" value="C:plasma membrane"/>
    <property type="evidence" value="ECO:0007669"/>
    <property type="project" value="UniProtKB-SubCell"/>
</dbReference>
<dbReference type="InterPro" id="IPR000515">
    <property type="entry name" value="MetI-like"/>
</dbReference>
<dbReference type="OrthoDB" id="147639at2"/>
<dbReference type="GO" id="GO:0055085">
    <property type="term" value="P:transmembrane transport"/>
    <property type="evidence" value="ECO:0007669"/>
    <property type="project" value="InterPro"/>
</dbReference>
<dbReference type="Pfam" id="PF00528">
    <property type="entry name" value="BPD_transp_1"/>
    <property type="match status" value="1"/>
</dbReference>
<feature type="transmembrane region" description="Helical" evidence="7">
    <location>
        <begin position="102"/>
        <end position="122"/>
    </location>
</feature>
<evidence type="ECO:0000256" key="7">
    <source>
        <dbReference type="RuleBase" id="RU363032"/>
    </source>
</evidence>
<dbReference type="PANTHER" id="PTHR43163">
    <property type="entry name" value="DIPEPTIDE TRANSPORT SYSTEM PERMEASE PROTEIN DPPB-RELATED"/>
    <property type="match status" value="1"/>
</dbReference>
<feature type="domain" description="ABC transmembrane type-1" evidence="8">
    <location>
        <begin position="96"/>
        <end position="495"/>
    </location>
</feature>
<feature type="transmembrane region" description="Helical" evidence="7">
    <location>
        <begin position="169"/>
        <end position="190"/>
    </location>
</feature>
<accession>A0A4P7SKS2</accession>
<evidence type="ECO:0000256" key="5">
    <source>
        <dbReference type="ARBA" id="ARBA00022989"/>
    </source>
</evidence>
<evidence type="ECO:0000313" key="9">
    <source>
        <dbReference type="EMBL" id="QCB94358.1"/>
    </source>
</evidence>
<feature type="transmembrane region" description="Helical" evidence="7">
    <location>
        <begin position="129"/>
        <end position="149"/>
    </location>
</feature>
<feature type="transmembrane region" description="Helical" evidence="7">
    <location>
        <begin position="9"/>
        <end position="31"/>
    </location>
</feature>
<evidence type="ECO:0000259" key="8">
    <source>
        <dbReference type="PROSITE" id="PS50928"/>
    </source>
</evidence>
<keyword evidence="5 7" id="KW-1133">Transmembrane helix</keyword>
<feature type="transmembrane region" description="Helical" evidence="7">
    <location>
        <begin position="473"/>
        <end position="498"/>
    </location>
</feature>
<keyword evidence="10" id="KW-1185">Reference proteome</keyword>
<feature type="transmembrane region" description="Helical" evidence="7">
    <location>
        <begin position="253"/>
        <end position="271"/>
    </location>
</feature>
<evidence type="ECO:0000256" key="2">
    <source>
        <dbReference type="ARBA" id="ARBA00022448"/>
    </source>
</evidence>
<dbReference type="Gene3D" id="1.10.3720.10">
    <property type="entry name" value="MetI-like"/>
    <property type="match status" value="1"/>
</dbReference>
<gene>
    <name evidence="9" type="ORF">E5225_13130</name>
</gene>
<dbReference type="RefSeq" id="WP_135973204.1">
    <property type="nucleotide sequence ID" value="NZ_CP039291.1"/>
</dbReference>
<feature type="transmembrane region" description="Helical" evidence="7">
    <location>
        <begin position="316"/>
        <end position="338"/>
    </location>
</feature>
<keyword evidence="2 7" id="KW-0813">Transport</keyword>
<reference evidence="9 10" key="1">
    <citation type="submission" date="2019-04" db="EMBL/GenBank/DDBJ databases">
        <title>Isolation and identification of Cellulomonas shaoxiangyii sp. Nov. isolated from feces of the Tibetan antelopes (Pantholops hodgsonii) in the Qinghai-Tibet plateau of China.</title>
        <authorList>
            <person name="Tian Z."/>
        </authorList>
    </citation>
    <scope>NUCLEOTIDE SEQUENCE [LARGE SCALE GENOMIC DNA]</scope>
    <source>
        <strain evidence="9 10">Z28</strain>
    </source>
</reference>
<protein>
    <submittedName>
        <fullName evidence="9">ABC transporter permease</fullName>
    </submittedName>
</protein>